<evidence type="ECO:0000313" key="2">
    <source>
        <dbReference type="EMBL" id="CBX95860.1"/>
    </source>
</evidence>
<gene>
    <name evidence="2" type="ORF">LEMA_P030120.1</name>
</gene>
<dbReference type="InParanoid" id="E4ZW84"/>
<evidence type="ECO:0000313" key="3">
    <source>
        <dbReference type="Proteomes" id="UP000002668"/>
    </source>
</evidence>
<reference evidence="3" key="1">
    <citation type="journal article" date="2011" name="Nat. Commun.">
        <title>Effector diversification within compartments of the Leptosphaeria maculans genome affected by Repeat-Induced Point mutations.</title>
        <authorList>
            <person name="Rouxel T."/>
            <person name="Grandaubert J."/>
            <person name="Hane J.K."/>
            <person name="Hoede C."/>
            <person name="van de Wouw A.P."/>
            <person name="Couloux A."/>
            <person name="Dominguez V."/>
            <person name="Anthouard V."/>
            <person name="Bally P."/>
            <person name="Bourras S."/>
            <person name="Cozijnsen A.J."/>
            <person name="Ciuffetti L.M."/>
            <person name="Degrave A."/>
            <person name="Dilmaghani A."/>
            <person name="Duret L."/>
            <person name="Fudal I."/>
            <person name="Goodwin S.B."/>
            <person name="Gout L."/>
            <person name="Glaser N."/>
            <person name="Linglin J."/>
            <person name="Kema G.H.J."/>
            <person name="Lapalu N."/>
            <person name="Lawrence C.B."/>
            <person name="May K."/>
            <person name="Meyer M."/>
            <person name="Ollivier B."/>
            <person name="Poulain J."/>
            <person name="Schoch C.L."/>
            <person name="Simon A."/>
            <person name="Spatafora J.W."/>
            <person name="Stachowiak A."/>
            <person name="Turgeon B.G."/>
            <person name="Tyler B.M."/>
            <person name="Vincent D."/>
            <person name="Weissenbach J."/>
            <person name="Amselem J."/>
            <person name="Quesneville H."/>
            <person name="Oliver R.P."/>
            <person name="Wincker P."/>
            <person name="Balesdent M.-H."/>
            <person name="Howlett B.J."/>
        </authorList>
    </citation>
    <scope>NUCLEOTIDE SEQUENCE [LARGE SCALE GENOMIC DNA]</scope>
    <source>
        <strain evidence="3">JN3 / isolate v23.1.3 / race Av1-4-5-6-7-8</strain>
    </source>
</reference>
<feature type="chain" id="PRO_5003194846" evidence="1">
    <location>
        <begin position="18"/>
        <end position="166"/>
    </location>
</feature>
<accession>E4ZW84</accession>
<protein>
    <submittedName>
        <fullName evidence="2">Predicted protein</fullName>
    </submittedName>
</protein>
<name>E4ZW84_LEPMJ</name>
<organism evidence="3">
    <name type="scientific">Leptosphaeria maculans (strain JN3 / isolate v23.1.3 / race Av1-4-5-6-7-8)</name>
    <name type="common">Blackleg fungus</name>
    <name type="synonym">Phoma lingam</name>
    <dbReference type="NCBI Taxonomy" id="985895"/>
    <lineage>
        <taxon>Eukaryota</taxon>
        <taxon>Fungi</taxon>
        <taxon>Dikarya</taxon>
        <taxon>Ascomycota</taxon>
        <taxon>Pezizomycotina</taxon>
        <taxon>Dothideomycetes</taxon>
        <taxon>Pleosporomycetidae</taxon>
        <taxon>Pleosporales</taxon>
        <taxon>Pleosporineae</taxon>
        <taxon>Leptosphaeriaceae</taxon>
        <taxon>Plenodomus</taxon>
        <taxon>Plenodomus lingam/Leptosphaeria maculans species complex</taxon>
    </lineage>
</organism>
<dbReference type="EMBL" id="FP929127">
    <property type="protein sequence ID" value="CBX95860.1"/>
    <property type="molecule type" value="Genomic_DNA"/>
</dbReference>
<feature type="signal peptide" evidence="1">
    <location>
        <begin position="1"/>
        <end position="17"/>
    </location>
</feature>
<dbReference type="VEuPathDB" id="FungiDB:LEMA_P030120.1"/>
<keyword evidence="3" id="KW-1185">Reference proteome</keyword>
<dbReference type="HOGENOM" id="CLU_1603026_0_0_1"/>
<keyword evidence="1" id="KW-0732">Signal</keyword>
<dbReference type="Proteomes" id="UP000002668">
    <property type="component" value="Genome"/>
</dbReference>
<proteinExistence type="predicted"/>
<evidence type="ECO:0000256" key="1">
    <source>
        <dbReference type="SAM" id="SignalP"/>
    </source>
</evidence>
<sequence>MFFGSGWGAGGSWFVLGVSELGLRWSVEVEGDDEGEVKLACSTPAYDAFGTGSGDTWTALLHRQSHSHSHSHSFLLPLLTTPHELTPAIQDTCLGGHIHAATSPDSPTEIGILGKIGIYFGEFGRCLLAMCTEGGTRSRFLELLKSNCKADFLSYGNFTAYLHYGI</sequence>
<dbReference type="AlphaFoldDB" id="E4ZW84"/>